<dbReference type="Proteomes" id="UP000318946">
    <property type="component" value="Chromosome"/>
</dbReference>
<accession>A0A4Y1WPI5</accession>
<dbReference type="KEGG" id="acou:A5CBH24_03340"/>
<evidence type="ECO:0008006" key="3">
    <source>
        <dbReference type="Google" id="ProtNLM"/>
    </source>
</evidence>
<name>A0A4Y1WPI5_9BACT</name>
<dbReference type="GeneID" id="78341057"/>
<protein>
    <recommendedName>
        <fullName evidence="3">ASCH domain-containing protein</fullName>
    </recommendedName>
</protein>
<reference evidence="2" key="1">
    <citation type="submission" date="2019-06" db="EMBL/GenBank/DDBJ databases">
        <title>Alistipes onderdonkii subsp. vulgaris subsp. nov., Alistipes dispar sp. nov. and Alistipes communis sp. nov., isolated from human faeces, and creation of Alistipes onderdonkii subsp. onderdonkii subsp. nov.</title>
        <authorList>
            <person name="Sakamoto M."/>
            <person name="Ikeyama N."/>
            <person name="Ogata Y."/>
            <person name="Suda W."/>
            <person name="Iino T."/>
            <person name="Hattori M."/>
            <person name="Ohkuma M."/>
        </authorList>
    </citation>
    <scope>NUCLEOTIDE SEQUENCE [LARGE SCALE GENOMIC DNA]</scope>
    <source>
        <strain evidence="2">5CBH24</strain>
    </source>
</reference>
<proteinExistence type="predicted"/>
<dbReference type="EMBL" id="AP019735">
    <property type="protein sequence ID" value="BBL03021.1"/>
    <property type="molecule type" value="Genomic_DNA"/>
</dbReference>
<dbReference type="AlphaFoldDB" id="A0A4Y1WPI5"/>
<dbReference type="RefSeq" id="WP_141411997.1">
    <property type="nucleotide sequence ID" value="NZ_AP019735.1"/>
</dbReference>
<sequence length="205" mass="23420">MKKIMFNDRYGLTQAVIEGRKTMAMMLINIKSTSDVQVRIFAGYVQIIGRSGDVCAEKKLSYKVGEVVAVAQRYQDIFDYSNCVNPYAWEDDDKPSGWTNKMLTKAELMPHQIRITGIKCERLQDISDAECMKEGVVGGIIGYYVPGIKCKDWSKESYVDTEDGRTWKLFPTPREAFASLIDKVSGRGTWDRNPWVVVYEFELVK</sequence>
<evidence type="ECO:0000313" key="2">
    <source>
        <dbReference type="Proteomes" id="UP000318946"/>
    </source>
</evidence>
<dbReference type="OrthoDB" id="72471at2"/>
<evidence type="ECO:0000313" key="1">
    <source>
        <dbReference type="EMBL" id="BBL03021.1"/>
    </source>
</evidence>
<organism evidence="1 2">
    <name type="scientific">Alistipes communis</name>
    <dbReference type="NCBI Taxonomy" id="2585118"/>
    <lineage>
        <taxon>Bacteria</taxon>
        <taxon>Pseudomonadati</taxon>
        <taxon>Bacteroidota</taxon>
        <taxon>Bacteroidia</taxon>
        <taxon>Bacteroidales</taxon>
        <taxon>Rikenellaceae</taxon>
        <taxon>Alistipes</taxon>
    </lineage>
</organism>
<gene>
    <name evidence="1" type="ORF">A5CBH24_03340</name>
</gene>
<keyword evidence="2" id="KW-1185">Reference proteome</keyword>